<dbReference type="Gene3D" id="1.10.287.1040">
    <property type="entry name" value="Exonuclease VII, small subunit"/>
    <property type="match status" value="1"/>
</dbReference>
<dbReference type="GO" id="GO:0005829">
    <property type="term" value="C:cytosol"/>
    <property type="evidence" value="ECO:0007669"/>
    <property type="project" value="TreeGrafter"/>
</dbReference>
<comment type="catalytic activity">
    <reaction evidence="6">
        <text>Exonucleolytic cleavage in either 5'- to 3'- or 3'- to 5'-direction to yield nucleoside 5'-phosphates.</text>
        <dbReference type="EC" id="3.1.11.6"/>
    </reaction>
</comment>
<dbReference type="NCBIfam" id="TIGR01280">
    <property type="entry name" value="xseB"/>
    <property type="match status" value="1"/>
</dbReference>
<dbReference type="AlphaFoldDB" id="A0A077AT46"/>
<sequence length="79" mass="8690">MSENLANLSFEQALQELEALVRRLEEGRLPLEEAISAYERGVALRSHCHAKLQAAKLKVDQIVLKANGESSLKPFDSAG</sequence>
<dbReference type="EC" id="3.1.11.6" evidence="6"/>
<comment type="similarity">
    <text evidence="1 6">Belongs to the XseB family.</text>
</comment>
<dbReference type="GO" id="GO:0008855">
    <property type="term" value="F:exodeoxyribonuclease VII activity"/>
    <property type="evidence" value="ECO:0007669"/>
    <property type="project" value="UniProtKB-UniRule"/>
</dbReference>
<accession>A0A077AT46</accession>
<evidence type="ECO:0000313" key="8">
    <source>
        <dbReference type="Proteomes" id="UP000028926"/>
    </source>
</evidence>
<comment type="function">
    <text evidence="6">Bidirectionally degrades single-stranded DNA into large acid-insoluble oligonucleotides, which are then degraded further into small acid-soluble oligonucleotides.</text>
</comment>
<comment type="subunit">
    <text evidence="6">Heterooligomer composed of large and small subunits.</text>
</comment>
<organism evidence="7 8">
    <name type="scientific">Candidatus Odyssella acanthamoebae</name>
    <dbReference type="NCBI Taxonomy" id="91604"/>
    <lineage>
        <taxon>Bacteria</taxon>
        <taxon>Pseudomonadati</taxon>
        <taxon>Pseudomonadota</taxon>
        <taxon>Alphaproteobacteria</taxon>
        <taxon>Holosporales</taxon>
        <taxon>Candidatus Paracaedibacteraceae</taxon>
        <taxon>Candidatus Odyssella</taxon>
    </lineage>
</organism>
<dbReference type="Proteomes" id="UP000028926">
    <property type="component" value="Chromosome"/>
</dbReference>
<dbReference type="STRING" id="91604.ID47_00335"/>
<dbReference type="InterPro" id="IPR037004">
    <property type="entry name" value="Exonuc_VII_ssu_sf"/>
</dbReference>
<keyword evidence="3 6" id="KW-0540">Nuclease</keyword>
<dbReference type="PANTHER" id="PTHR34137">
    <property type="entry name" value="EXODEOXYRIBONUCLEASE 7 SMALL SUBUNIT"/>
    <property type="match status" value="1"/>
</dbReference>
<dbReference type="Pfam" id="PF02609">
    <property type="entry name" value="Exonuc_VII_S"/>
    <property type="match status" value="1"/>
</dbReference>
<dbReference type="NCBIfam" id="NF002139">
    <property type="entry name" value="PRK00977.1-3"/>
    <property type="match status" value="1"/>
</dbReference>
<reference evidence="7 8" key="1">
    <citation type="submission" date="2014-07" db="EMBL/GenBank/DDBJ databases">
        <title>Comparative genomic insights into amoeba endosymbionts belonging to the families of Holosporaceae and Candidatus Midichloriaceae within Rickettsiales.</title>
        <authorList>
            <person name="Wang Z."/>
            <person name="Wu M."/>
        </authorList>
    </citation>
    <scope>NUCLEOTIDE SEQUENCE [LARGE SCALE GENOMIC DNA]</scope>
    <source>
        <strain evidence="7">PRA3</strain>
    </source>
</reference>
<dbReference type="GO" id="GO:0009318">
    <property type="term" value="C:exodeoxyribonuclease VII complex"/>
    <property type="evidence" value="ECO:0007669"/>
    <property type="project" value="UniProtKB-UniRule"/>
</dbReference>
<protein>
    <recommendedName>
        <fullName evidence="6">Exodeoxyribonuclease 7 small subunit</fullName>
        <ecNumber evidence="6">3.1.11.6</ecNumber>
    </recommendedName>
    <alternativeName>
        <fullName evidence="6">Exodeoxyribonuclease VII small subunit</fullName>
        <shortName evidence="6">Exonuclease VII small subunit</shortName>
    </alternativeName>
</protein>
<dbReference type="KEGG" id="paca:ID47_00335"/>
<dbReference type="NCBIfam" id="NF002140">
    <property type="entry name" value="PRK00977.1-4"/>
    <property type="match status" value="1"/>
</dbReference>
<dbReference type="PANTHER" id="PTHR34137:SF1">
    <property type="entry name" value="EXODEOXYRIBONUCLEASE 7 SMALL SUBUNIT"/>
    <property type="match status" value="1"/>
</dbReference>
<name>A0A077AT46_9PROT</name>
<comment type="subcellular location">
    <subcellularLocation>
        <location evidence="6">Cytoplasm</location>
    </subcellularLocation>
</comment>
<dbReference type="eggNOG" id="COG1722">
    <property type="taxonomic scope" value="Bacteria"/>
</dbReference>
<dbReference type="EMBL" id="CP008941">
    <property type="protein sequence ID" value="AIK95541.1"/>
    <property type="molecule type" value="Genomic_DNA"/>
</dbReference>
<evidence type="ECO:0000256" key="5">
    <source>
        <dbReference type="ARBA" id="ARBA00022839"/>
    </source>
</evidence>
<evidence type="ECO:0000313" key="7">
    <source>
        <dbReference type="EMBL" id="AIK95541.1"/>
    </source>
</evidence>
<evidence type="ECO:0000256" key="4">
    <source>
        <dbReference type="ARBA" id="ARBA00022801"/>
    </source>
</evidence>
<dbReference type="HOGENOM" id="CLU_145918_0_3_5"/>
<dbReference type="RefSeq" id="WP_038462696.1">
    <property type="nucleotide sequence ID" value="NZ_CP008941.1"/>
</dbReference>
<keyword evidence="5 6" id="KW-0269">Exonuclease</keyword>
<keyword evidence="8" id="KW-1185">Reference proteome</keyword>
<keyword evidence="2 6" id="KW-0963">Cytoplasm</keyword>
<evidence type="ECO:0000256" key="3">
    <source>
        <dbReference type="ARBA" id="ARBA00022722"/>
    </source>
</evidence>
<proteinExistence type="inferred from homology"/>
<evidence type="ECO:0000256" key="1">
    <source>
        <dbReference type="ARBA" id="ARBA00009998"/>
    </source>
</evidence>
<dbReference type="GO" id="GO:0006308">
    <property type="term" value="P:DNA catabolic process"/>
    <property type="evidence" value="ECO:0007669"/>
    <property type="project" value="UniProtKB-UniRule"/>
</dbReference>
<dbReference type="HAMAP" id="MF_00337">
    <property type="entry name" value="Exonuc_7_S"/>
    <property type="match status" value="1"/>
</dbReference>
<evidence type="ECO:0000256" key="6">
    <source>
        <dbReference type="HAMAP-Rule" id="MF_00337"/>
    </source>
</evidence>
<dbReference type="InterPro" id="IPR003761">
    <property type="entry name" value="Exonuc_VII_S"/>
</dbReference>
<dbReference type="SUPFAM" id="SSF116842">
    <property type="entry name" value="XseB-like"/>
    <property type="match status" value="1"/>
</dbReference>
<gene>
    <name evidence="6" type="primary">xseB</name>
    <name evidence="7" type="ORF">ID47_00335</name>
</gene>
<evidence type="ECO:0000256" key="2">
    <source>
        <dbReference type="ARBA" id="ARBA00022490"/>
    </source>
</evidence>
<dbReference type="OrthoDB" id="9808145at2"/>
<keyword evidence="4 6" id="KW-0378">Hydrolase</keyword>